<dbReference type="SUPFAM" id="SSF81383">
    <property type="entry name" value="F-box domain"/>
    <property type="match status" value="1"/>
</dbReference>
<dbReference type="InterPro" id="IPR036047">
    <property type="entry name" value="F-box-like_dom_sf"/>
</dbReference>
<dbReference type="EMBL" id="LNIX01000001">
    <property type="protein sequence ID" value="OXA62327.1"/>
    <property type="molecule type" value="Genomic_DNA"/>
</dbReference>
<organism evidence="2 3">
    <name type="scientific">Folsomia candida</name>
    <name type="common">Springtail</name>
    <dbReference type="NCBI Taxonomy" id="158441"/>
    <lineage>
        <taxon>Eukaryota</taxon>
        <taxon>Metazoa</taxon>
        <taxon>Ecdysozoa</taxon>
        <taxon>Arthropoda</taxon>
        <taxon>Hexapoda</taxon>
        <taxon>Collembola</taxon>
        <taxon>Entomobryomorpha</taxon>
        <taxon>Isotomoidea</taxon>
        <taxon>Isotomidae</taxon>
        <taxon>Proisotominae</taxon>
        <taxon>Folsomia</taxon>
    </lineage>
</organism>
<accession>A0A226EYV2</accession>
<evidence type="ECO:0000313" key="3">
    <source>
        <dbReference type="Proteomes" id="UP000198287"/>
    </source>
</evidence>
<dbReference type="AlphaFoldDB" id="A0A226EYV2"/>
<name>A0A226EYV2_FOLCA</name>
<dbReference type="InterPro" id="IPR032675">
    <property type="entry name" value="LRR_dom_sf"/>
</dbReference>
<protein>
    <recommendedName>
        <fullName evidence="1">F-box domain-containing protein</fullName>
    </recommendedName>
</protein>
<comment type="caution">
    <text evidence="2">The sequence shown here is derived from an EMBL/GenBank/DDBJ whole genome shotgun (WGS) entry which is preliminary data.</text>
</comment>
<gene>
    <name evidence="2" type="ORF">Fcan01_02074</name>
</gene>
<dbReference type="SUPFAM" id="SSF52047">
    <property type="entry name" value="RNI-like"/>
    <property type="match status" value="1"/>
</dbReference>
<dbReference type="Pfam" id="PF00646">
    <property type="entry name" value="F-box"/>
    <property type="match status" value="1"/>
</dbReference>
<proteinExistence type="predicted"/>
<dbReference type="Proteomes" id="UP000198287">
    <property type="component" value="Unassembled WGS sequence"/>
</dbReference>
<keyword evidence="3" id="KW-1185">Reference proteome</keyword>
<sequence length="535" mass="61356">MIDSGDINWCKETTSKKRRMATSCQPTTRKVSRTSFLSVEVIDEAEHHNPLMDLPIEVWMTIMTFIPQKDRLQHRLVNKAWRKLVDECSTFKVSYNAVPPQLLNHVLGLRIRGCEFSGTRETVSTFAHPLLVREITFGACMTSTTTKEILSHCKNVEYLRYFVTERSDTAFHPSVEHEKYLRQLRRLKSIEIGILFFGRNRSSTSVASSVKTLLGNPTILYNGLQEIQIHFELTQNEWDIFYAFINRHAATICKLGVYRQCICEYDEHFKEDASSVRDHLTTAFKKCKLKNVTMIRGASYKCRCSGALLWSHLLGPQSGVESLCTDLVPNVAVLKDFVQKNQRTLSKLSLQDVSLGMDAHMDFSVFQECTRLQFLSLHFLSCAVIVMTMKMEKSPSDETERCTPFTERFSECSGLQFLPKSLKSLSIKGCDTLSSTLREMSYKLTNLTNLYLGSSGSPRRCGYGMTMDVFLEFLLRMPDLNHLTIHRTVFNFSKDQETKIRELGIANGENAEYVDLNLSKWPRHDLIEQLKNMSK</sequence>
<reference evidence="2 3" key="1">
    <citation type="submission" date="2015-12" db="EMBL/GenBank/DDBJ databases">
        <title>The genome of Folsomia candida.</title>
        <authorList>
            <person name="Faddeeva A."/>
            <person name="Derks M.F."/>
            <person name="Anvar Y."/>
            <person name="Smit S."/>
            <person name="Van Straalen N."/>
            <person name="Roelofs D."/>
        </authorList>
    </citation>
    <scope>NUCLEOTIDE SEQUENCE [LARGE SCALE GENOMIC DNA]</scope>
    <source>
        <strain evidence="2 3">VU population</strain>
        <tissue evidence="2">Whole body</tissue>
    </source>
</reference>
<dbReference type="PROSITE" id="PS50181">
    <property type="entry name" value="FBOX"/>
    <property type="match status" value="1"/>
</dbReference>
<dbReference type="Gene3D" id="3.80.10.10">
    <property type="entry name" value="Ribonuclease Inhibitor"/>
    <property type="match status" value="2"/>
</dbReference>
<dbReference type="InterPro" id="IPR001810">
    <property type="entry name" value="F-box_dom"/>
</dbReference>
<evidence type="ECO:0000313" key="2">
    <source>
        <dbReference type="EMBL" id="OXA62327.1"/>
    </source>
</evidence>
<feature type="domain" description="F-box" evidence="1">
    <location>
        <begin position="48"/>
        <end position="94"/>
    </location>
</feature>
<dbReference type="CDD" id="cd09917">
    <property type="entry name" value="F-box_SF"/>
    <property type="match status" value="1"/>
</dbReference>
<dbReference type="SMART" id="SM00256">
    <property type="entry name" value="FBOX"/>
    <property type="match status" value="1"/>
</dbReference>
<evidence type="ECO:0000259" key="1">
    <source>
        <dbReference type="PROSITE" id="PS50181"/>
    </source>
</evidence>